<keyword evidence="6 8" id="KW-0472">Membrane</keyword>
<sequence>MSLNRVSYLESWGQTRASSRQQQHPGQEDGDSDSVDGRNVELPEESIASSFQSTYSYRLNFNPYAGPGWTQPPDEGAHDELISGHETPTMKIQPKPLVESDHGGYDAQDSSKLLDKNYPLQTIGAFEVSSTRRICQVIIAVIYCFLAAGVVFGFAALKPVLIREGVYRNLCSRDELSKNREVCYGQELRLNLMFTIAAVATNVSALPVGTVLDTYGPRVCGIIGSICLTFGALLLSFAASLPFDAYIPGYLFLSLGGPFIFISSFQLSNTFPTRSGLILSMLTGAFDASSALFLIFRLANERTNGSFTTHKFFMVYLIVPAFILAVQLLIMPATSYKTAGELVQQAEAYIADEVNDRVDERIGNRSEGERQRNDRRERRQDVVSKIQDLLGDSAISDVPGLDEFSRTTLPPVNEPQDRIVSKTPPRNTTAGNVWGALHGRSALQQITTPWFVLITLFTILQMLRINYFVASIRAQYDYLLSPALSKQLNSAFDVLLPLGGLLSVPFIGTILDTLTTPYVLLILASTATLIGILGCIPHSLPAGYANVALFVIYRPFYYTAVSDYAAKVFGFQTFGKVYGLIICLAGLGNFLQAGLDAVTFKLFGRNPIPVNLVLTASTGVIGAALVGFVWWQAKRTDASRAQGMAGKGVDAGRTESVMVSRSDAVDYAGVAARDWGLEREREREPLLHRGPPHGEASSYGISSGP</sequence>
<dbReference type="EMBL" id="BOPL01000006">
    <property type="protein sequence ID" value="GIK04256.1"/>
    <property type="molecule type" value="Genomic_DNA"/>
</dbReference>
<feature type="transmembrane region" description="Helical" evidence="8">
    <location>
        <begin position="610"/>
        <end position="631"/>
    </location>
</feature>
<dbReference type="Pfam" id="PF07690">
    <property type="entry name" value="MFS_1"/>
    <property type="match status" value="1"/>
</dbReference>
<name>A0A9P3F7P1_ASPVI</name>
<feature type="transmembrane region" description="Helical" evidence="8">
    <location>
        <begin position="311"/>
        <end position="330"/>
    </location>
</feature>
<feature type="transmembrane region" description="Helical" evidence="8">
    <location>
        <begin position="277"/>
        <end position="299"/>
    </location>
</feature>
<feature type="transmembrane region" description="Helical" evidence="8">
    <location>
        <begin position="245"/>
        <end position="265"/>
    </location>
</feature>
<gene>
    <name evidence="9" type="ORF">Aspvir_008335</name>
</gene>
<evidence type="ECO:0000256" key="4">
    <source>
        <dbReference type="ARBA" id="ARBA00022692"/>
    </source>
</evidence>
<feature type="transmembrane region" description="Helical" evidence="8">
    <location>
        <begin position="192"/>
        <end position="212"/>
    </location>
</feature>
<keyword evidence="5 8" id="KW-1133">Transmembrane helix</keyword>
<feature type="region of interest" description="Disordered" evidence="7">
    <location>
        <begin position="1"/>
        <end position="44"/>
    </location>
</feature>
<dbReference type="InterPro" id="IPR011701">
    <property type="entry name" value="MFS"/>
</dbReference>
<dbReference type="RefSeq" id="XP_043127442.1">
    <property type="nucleotide sequence ID" value="XM_043271507.1"/>
</dbReference>
<protein>
    <recommendedName>
        <fullName evidence="11">MFS transporter Fmp42</fullName>
    </recommendedName>
</protein>
<dbReference type="AlphaFoldDB" id="A0A9P3F7P1"/>
<evidence type="ECO:0008006" key="11">
    <source>
        <dbReference type="Google" id="ProtNLM"/>
    </source>
</evidence>
<feature type="transmembrane region" description="Helical" evidence="8">
    <location>
        <begin position="577"/>
        <end position="598"/>
    </location>
</feature>
<keyword evidence="4 8" id="KW-0812">Transmembrane</keyword>
<comment type="similarity">
    <text evidence="2">Belongs to the SLC43A transporter (TC 2.A.1.44) family.</text>
</comment>
<reference evidence="9 10" key="1">
    <citation type="submission" date="2021-02" db="EMBL/GenBank/DDBJ databases">
        <title>Pan-genome distribution and transcriptional activeness of fungal secondary metabolism genes in Aspergillus section Fumigati.</title>
        <authorList>
            <person name="Takahashi H."/>
            <person name="Umemura M."/>
            <person name="Ninomiya A."/>
            <person name="Kusuya Y."/>
            <person name="Urayama S."/>
            <person name="Shimizu M."/>
            <person name="Watanabe A."/>
            <person name="Kamei K."/>
            <person name="Yaguchi T."/>
            <person name="Hagiwara D."/>
        </authorList>
    </citation>
    <scope>NUCLEOTIDE SEQUENCE [LARGE SCALE GENOMIC DNA]</scope>
    <source>
        <strain evidence="9 10">IFM 47045</strain>
    </source>
</reference>
<comment type="subcellular location">
    <subcellularLocation>
        <location evidence="1">Membrane</location>
        <topology evidence="1">Multi-pass membrane protein</topology>
    </subcellularLocation>
</comment>
<evidence type="ECO:0000256" key="3">
    <source>
        <dbReference type="ARBA" id="ARBA00022448"/>
    </source>
</evidence>
<feature type="transmembrane region" description="Helical" evidence="8">
    <location>
        <begin position="450"/>
        <end position="470"/>
    </location>
</feature>
<feature type="compositionally biased region" description="Polar residues" evidence="7">
    <location>
        <begin position="12"/>
        <end position="25"/>
    </location>
</feature>
<feature type="transmembrane region" description="Helical" evidence="8">
    <location>
        <begin position="137"/>
        <end position="157"/>
    </location>
</feature>
<comment type="caution">
    <text evidence="9">The sequence shown here is derived from an EMBL/GenBank/DDBJ whole genome shotgun (WGS) entry which is preliminary data.</text>
</comment>
<feature type="transmembrane region" description="Helical" evidence="8">
    <location>
        <begin position="490"/>
        <end position="511"/>
    </location>
</feature>
<dbReference type="GO" id="GO:0000329">
    <property type="term" value="C:fungal-type vacuole membrane"/>
    <property type="evidence" value="ECO:0007669"/>
    <property type="project" value="TreeGrafter"/>
</dbReference>
<dbReference type="OrthoDB" id="330047at2759"/>
<evidence type="ECO:0000256" key="8">
    <source>
        <dbReference type="SAM" id="Phobius"/>
    </source>
</evidence>
<organism evidence="9 10">
    <name type="scientific">Aspergillus viridinutans</name>
    <dbReference type="NCBI Taxonomy" id="75553"/>
    <lineage>
        <taxon>Eukaryota</taxon>
        <taxon>Fungi</taxon>
        <taxon>Dikarya</taxon>
        <taxon>Ascomycota</taxon>
        <taxon>Pezizomycotina</taxon>
        <taxon>Eurotiomycetes</taxon>
        <taxon>Eurotiomycetidae</taxon>
        <taxon>Eurotiales</taxon>
        <taxon>Aspergillaceae</taxon>
        <taxon>Aspergillus</taxon>
        <taxon>Aspergillus subgen. Fumigati</taxon>
    </lineage>
</organism>
<dbReference type="InterPro" id="IPR052599">
    <property type="entry name" value="SLC43A_AATransporter"/>
</dbReference>
<dbReference type="GO" id="GO:0022857">
    <property type="term" value="F:transmembrane transporter activity"/>
    <property type="evidence" value="ECO:0007669"/>
    <property type="project" value="InterPro"/>
</dbReference>
<dbReference type="SUPFAM" id="SSF103473">
    <property type="entry name" value="MFS general substrate transporter"/>
    <property type="match status" value="1"/>
</dbReference>
<keyword evidence="3" id="KW-0813">Transport</keyword>
<dbReference type="PANTHER" id="PTHR20772">
    <property type="entry name" value="PROTEIN FMP42"/>
    <property type="match status" value="1"/>
</dbReference>
<feature type="region of interest" description="Disordered" evidence="7">
    <location>
        <begin position="360"/>
        <end position="379"/>
    </location>
</feature>
<feature type="transmembrane region" description="Helical" evidence="8">
    <location>
        <begin position="518"/>
        <end position="540"/>
    </location>
</feature>
<evidence type="ECO:0000256" key="6">
    <source>
        <dbReference type="ARBA" id="ARBA00023136"/>
    </source>
</evidence>
<dbReference type="Gene3D" id="1.20.1250.20">
    <property type="entry name" value="MFS general substrate transporter like domains"/>
    <property type="match status" value="1"/>
</dbReference>
<evidence type="ECO:0000313" key="10">
    <source>
        <dbReference type="Proteomes" id="UP000710440"/>
    </source>
</evidence>
<evidence type="ECO:0000256" key="1">
    <source>
        <dbReference type="ARBA" id="ARBA00004141"/>
    </source>
</evidence>
<dbReference type="PANTHER" id="PTHR20772:SF2">
    <property type="entry name" value="PROTEIN FMP42"/>
    <property type="match status" value="1"/>
</dbReference>
<evidence type="ECO:0000313" key="9">
    <source>
        <dbReference type="EMBL" id="GIK04256.1"/>
    </source>
</evidence>
<evidence type="ECO:0000256" key="5">
    <source>
        <dbReference type="ARBA" id="ARBA00022989"/>
    </source>
</evidence>
<evidence type="ECO:0000256" key="2">
    <source>
        <dbReference type="ARBA" id="ARBA00006595"/>
    </source>
</evidence>
<feature type="transmembrane region" description="Helical" evidence="8">
    <location>
        <begin position="219"/>
        <end position="239"/>
    </location>
</feature>
<dbReference type="Proteomes" id="UP000710440">
    <property type="component" value="Unassembled WGS sequence"/>
</dbReference>
<proteinExistence type="inferred from homology"/>
<dbReference type="GeneID" id="66936317"/>
<feature type="region of interest" description="Disordered" evidence="7">
    <location>
        <begin position="682"/>
        <end position="705"/>
    </location>
</feature>
<accession>A0A9P3F7P1</accession>
<evidence type="ECO:0000256" key="7">
    <source>
        <dbReference type="SAM" id="MobiDB-lite"/>
    </source>
</evidence>
<dbReference type="InterPro" id="IPR036259">
    <property type="entry name" value="MFS_trans_sf"/>
</dbReference>
<feature type="region of interest" description="Disordered" evidence="7">
    <location>
        <begin position="397"/>
        <end position="427"/>
    </location>
</feature>
<keyword evidence="10" id="KW-1185">Reference proteome</keyword>